<dbReference type="EMBL" id="JARFPL010000068">
    <property type="protein sequence ID" value="MDF0594338.1"/>
    <property type="molecule type" value="Genomic_DNA"/>
</dbReference>
<proteinExistence type="predicted"/>
<keyword evidence="2" id="KW-1185">Reference proteome</keyword>
<sequence length="213" mass="22566">MISKWVIVPIFAVAVLSAVGSSMEVGEETTGRAFDQNLGSTSPAITPARVAGSWSLALRDGATSRTEYFDLQLSQVGDVIFGRGETGGTDAFLPEPTDPRPTRDEGISSMVWWLRQDPDPVSTTARTPTIGAAGRVSGERVSLDLMSLEENLLYRLELTVLGSSISGSYTAYDSWGRVRSGSCSGYIRAGYGQAATPAGSGSGIAYLGRTRPF</sequence>
<accession>A0ABT5XHZ1</accession>
<evidence type="ECO:0000313" key="2">
    <source>
        <dbReference type="Proteomes" id="UP001215956"/>
    </source>
</evidence>
<dbReference type="Proteomes" id="UP001215956">
    <property type="component" value="Unassembled WGS sequence"/>
</dbReference>
<organism evidence="1 2">
    <name type="scientific">Candidatus Methanocrinis alkalitolerans</name>
    <dbReference type="NCBI Taxonomy" id="3033395"/>
    <lineage>
        <taxon>Archaea</taxon>
        <taxon>Methanobacteriati</taxon>
        <taxon>Methanobacteriota</taxon>
        <taxon>Stenosarchaea group</taxon>
        <taxon>Methanomicrobia</taxon>
        <taxon>Methanotrichales</taxon>
        <taxon>Methanotrichaceae</taxon>
        <taxon>Methanocrinis</taxon>
    </lineage>
</organism>
<protein>
    <submittedName>
        <fullName evidence="1">Uncharacterized protein</fullName>
    </submittedName>
</protein>
<evidence type="ECO:0000313" key="1">
    <source>
        <dbReference type="EMBL" id="MDF0594338.1"/>
    </source>
</evidence>
<comment type="caution">
    <text evidence="1">The sequence shown here is derived from an EMBL/GenBank/DDBJ whole genome shotgun (WGS) entry which is preliminary data.</text>
</comment>
<gene>
    <name evidence="1" type="ORF">P0O24_12185</name>
</gene>
<reference evidence="1 2" key="1">
    <citation type="submission" date="2023-03" db="EMBL/GenBank/DDBJ databases">
        <title>Whole genome sequencing of Methanotrichaceae archaeon M04Ac.</title>
        <authorList>
            <person name="Khomyakova M.A."/>
            <person name="Merkel A.Y."/>
            <person name="Slobodkin A.I."/>
        </authorList>
    </citation>
    <scope>NUCLEOTIDE SEQUENCE [LARGE SCALE GENOMIC DNA]</scope>
    <source>
        <strain evidence="1 2">M04Ac</strain>
    </source>
</reference>
<dbReference type="RefSeq" id="WP_316970030.1">
    <property type="nucleotide sequence ID" value="NZ_JARFPL010000068.1"/>
</dbReference>
<name>A0ABT5XHZ1_9EURY</name>